<dbReference type="PANTHER" id="PTHR15350:SF5">
    <property type="entry name" value="COP9 SIGNALOSOME COMPLEX SUBUNIT 7"/>
    <property type="match status" value="1"/>
</dbReference>
<proteinExistence type="inferred from homology"/>
<evidence type="ECO:0000313" key="5">
    <source>
        <dbReference type="EMBL" id="KAF2668705.1"/>
    </source>
</evidence>
<dbReference type="PROSITE" id="PS50250">
    <property type="entry name" value="PCI"/>
    <property type="match status" value="1"/>
</dbReference>
<dbReference type="OrthoDB" id="10265275at2759"/>
<evidence type="ECO:0000313" key="6">
    <source>
        <dbReference type="Proteomes" id="UP000799302"/>
    </source>
</evidence>
<dbReference type="Pfam" id="PF22061">
    <property type="entry name" value="CSN7_HB_subdom"/>
    <property type="match status" value="1"/>
</dbReference>
<dbReference type="PANTHER" id="PTHR15350">
    <property type="entry name" value="COP9 SIGNALOSOME COMPLEX SUBUNIT 7/DENDRITIC CELL PROTEIN GA17"/>
    <property type="match status" value="1"/>
</dbReference>
<dbReference type="Pfam" id="PF01399">
    <property type="entry name" value="PCI"/>
    <property type="match status" value="1"/>
</dbReference>
<feature type="region of interest" description="Disordered" evidence="3">
    <location>
        <begin position="215"/>
        <end position="262"/>
    </location>
</feature>
<name>A0A6A6U8V9_9PEZI</name>
<dbReference type="InterPro" id="IPR000717">
    <property type="entry name" value="PCI_dom"/>
</dbReference>
<dbReference type="InterPro" id="IPR045237">
    <property type="entry name" value="COPS7/eIF3m"/>
</dbReference>
<accession>A0A6A6U8V9</accession>
<feature type="compositionally biased region" description="Basic and acidic residues" evidence="3">
    <location>
        <begin position="228"/>
        <end position="245"/>
    </location>
</feature>
<sequence length="278" mass="30263">MAQLRATNALEPFVLLSKSATHPRGAADLITQATSAPNTYVFAELLQTPNIQALRNSQEYEPYLKLLEIFAWGNFSHVQGLPRDPNLPKLSPAQTQKIKLLSLLPLARLHSPLPYSTLQTALELPDIETLEALVTSAISASLITGTLDSQAAVVHVDSIAPLRDLGPGTLPELTNEFDAWSTRCATVLSELAAEEERIRQTAQLRAERQERATKLFDKRVQAEQGGGADDKGGRGKRGLDDKEASVDDEDAMDVDGENGRMKGIKRTLLGGMNKIMGQ</sequence>
<feature type="compositionally biased region" description="Acidic residues" evidence="3">
    <location>
        <begin position="246"/>
        <end position="256"/>
    </location>
</feature>
<keyword evidence="2" id="KW-0736">Signalosome</keyword>
<dbReference type="EMBL" id="MU004236">
    <property type="protein sequence ID" value="KAF2668705.1"/>
    <property type="molecule type" value="Genomic_DNA"/>
</dbReference>
<gene>
    <name evidence="5" type="ORF">BT63DRAFT_374611</name>
</gene>
<reference evidence="5" key="1">
    <citation type="journal article" date="2020" name="Stud. Mycol.">
        <title>101 Dothideomycetes genomes: a test case for predicting lifestyles and emergence of pathogens.</title>
        <authorList>
            <person name="Haridas S."/>
            <person name="Albert R."/>
            <person name="Binder M."/>
            <person name="Bloem J."/>
            <person name="Labutti K."/>
            <person name="Salamov A."/>
            <person name="Andreopoulos B."/>
            <person name="Baker S."/>
            <person name="Barry K."/>
            <person name="Bills G."/>
            <person name="Bluhm B."/>
            <person name="Cannon C."/>
            <person name="Castanera R."/>
            <person name="Culley D."/>
            <person name="Daum C."/>
            <person name="Ezra D."/>
            <person name="Gonzalez J."/>
            <person name="Henrissat B."/>
            <person name="Kuo A."/>
            <person name="Liang C."/>
            <person name="Lipzen A."/>
            <person name="Lutzoni F."/>
            <person name="Magnuson J."/>
            <person name="Mondo S."/>
            <person name="Nolan M."/>
            <person name="Ohm R."/>
            <person name="Pangilinan J."/>
            <person name="Park H.-J."/>
            <person name="Ramirez L."/>
            <person name="Alfaro M."/>
            <person name="Sun H."/>
            <person name="Tritt A."/>
            <person name="Yoshinaga Y."/>
            <person name="Zwiers L.-H."/>
            <person name="Turgeon B."/>
            <person name="Goodwin S."/>
            <person name="Spatafora J."/>
            <person name="Crous P."/>
            <person name="Grigoriev I."/>
        </authorList>
    </citation>
    <scope>NUCLEOTIDE SEQUENCE</scope>
    <source>
        <strain evidence="5">CBS 115976</strain>
    </source>
</reference>
<keyword evidence="6" id="KW-1185">Reference proteome</keyword>
<comment type="similarity">
    <text evidence="1">Belongs to the CSN7/EIF3M family. CSN7 subfamily.</text>
</comment>
<dbReference type="AlphaFoldDB" id="A0A6A6U8V9"/>
<evidence type="ECO:0000259" key="4">
    <source>
        <dbReference type="PROSITE" id="PS50250"/>
    </source>
</evidence>
<dbReference type="GO" id="GO:0008180">
    <property type="term" value="C:COP9 signalosome"/>
    <property type="evidence" value="ECO:0007669"/>
    <property type="project" value="UniProtKB-KW"/>
</dbReference>
<protein>
    <recommendedName>
        <fullName evidence="4">PCI domain-containing protein</fullName>
    </recommendedName>
</protein>
<feature type="domain" description="PCI" evidence="4">
    <location>
        <begin position="1"/>
        <end position="161"/>
    </location>
</feature>
<evidence type="ECO:0000256" key="2">
    <source>
        <dbReference type="ARBA" id="ARBA00022790"/>
    </source>
</evidence>
<evidence type="ECO:0000256" key="3">
    <source>
        <dbReference type="SAM" id="MobiDB-lite"/>
    </source>
</evidence>
<evidence type="ECO:0000256" key="1">
    <source>
        <dbReference type="ARBA" id="ARBA00008482"/>
    </source>
</evidence>
<dbReference type="Proteomes" id="UP000799302">
    <property type="component" value="Unassembled WGS sequence"/>
</dbReference>
<dbReference type="SMART" id="SM00088">
    <property type="entry name" value="PINT"/>
    <property type="match status" value="1"/>
</dbReference>
<organism evidence="5 6">
    <name type="scientific">Microthyrium microscopicum</name>
    <dbReference type="NCBI Taxonomy" id="703497"/>
    <lineage>
        <taxon>Eukaryota</taxon>
        <taxon>Fungi</taxon>
        <taxon>Dikarya</taxon>
        <taxon>Ascomycota</taxon>
        <taxon>Pezizomycotina</taxon>
        <taxon>Dothideomycetes</taxon>
        <taxon>Dothideomycetes incertae sedis</taxon>
        <taxon>Microthyriales</taxon>
        <taxon>Microthyriaceae</taxon>
        <taxon>Microthyrium</taxon>
    </lineage>
</organism>